<feature type="transmembrane region" description="Helical" evidence="23">
    <location>
        <begin position="14"/>
        <end position="33"/>
    </location>
</feature>
<evidence type="ECO:0000256" key="9">
    <source>
        <dbReference type="ARBA" id="ARBA00023128"/>
    </source>
</evidence>
<dbReference type="GO" id="GO:0006629">
    <property type="term" value="P:lipid metabolic process"/>
    <property type="evidence" value="ECO:0007669"/>
    <property type="project" value="UniProtKB-KW"/>
</dbReference>
<dbReference type="Proteomes" id="UP000594262">
    <property type="component" value="Unplaced"/>
</dbReference>
<evidence type="ECO:0000256" key="4">
    <source>
        <dbReference type="ARBA" id="ARBA00022692"/>
    </source>
</evidence>
<comment type="subcellular location">
    <subcellularLocation>
        <location evidence="1">Mitochondrion outer membrane</location>
        <topology evidence="1">Multi-pass membrane protein</topology>
    </subcellularLocation>
</comment>
<dbReference type="GO" id="GO:0005783">
    <property type="term" value="C:endoplasmic reticulum"/>
    <property type="evidence" value="ECO:0007669"/>
    <property type="project" value="TreeGrafter"/>
</dbReference>
<proteinExistence type="inferred from homology"/>
<dbReference type="InterPro" id="IPR050997">
    <property type="entry name" value="MAPEG"/>
</dbReference>
<dbReference type="InterPro" id="IPR023352">
    <property type="entry name" value="MAPEG-like_dom_sf"/>
</dbReference>
<dbReference type="EnsemblMetazoa" id="CLYHEMT020029.1">
    <property type="protein sequence ID" value="CLYHEMP020029.1"/>
    <property type="gene ID" value="CLYHEMG020029"/>
</dbReference>
<dbReference type="GO" id="GO:0004364">
    <property type="term" value="F:glutathione transferase activity"/>
    <property type="evidence" value="ECO:0007669"/>
    <property type="project" value="TreeGrafter"/>
</dbReference>
<keyword evidence="6 23" id="KW-1133">Transmembrane helix</keyword>
<evidence type="ECO:0000256" key="10">
    <source>
        <dbReference type="ARBA" id="ARBA00023136"/>
    </source>
</evidence>
<evidence type="ECO:0000256" key="19">
    <source>
        <dbReference type="ARBA" id="ARBA00051411"/>
    </source>
</evidence>
<comment type="catalytic activity">
    <reaction evidence="18">
        <text>leukotriene C4 = leukotriene A4 + glutathione</text>
        <dbReference type="Rhea" id="RHEA:17617"/>
        <dbReference type="ChEBI" id="CHEBI:57463"/>
        <dbReference type="ChEBI" id="CHEBI:57925"/>
        <dbReference type="ChEBI" id="CHEBI:57973"/>
        <dbReference type="EC" id="4.4.1.20"/>
    </reaction>
    <physiologicalReaction direction="right-to-left" evidence="18">
        <dbReference type="Rhea" id="RHEA:17619"/>
    </physiologicalReaction>
</comment>
<evidence type="ECO:0000256" key="13">
    <source>
        <dbReference type="ARBA" id="ARBA00023288"/>
    </source>
</evidence>
<keyword evidence="12" id="KW-0456">Lyase</keyword>
<evidence type="ECO:0000256" key="22">
    <source>
        <dbReference type="ARBA" id="ARBA00076908"/>
    </source>
</evidence>
<keyword evidence="8" id="KW-0443">Lipid metabolism</keyword>
<dbReference type="EC" id="4.4.1.20" evidence="16"/>
<dbReference type="PANTHER" id="PTHR10250:SF26">
    <property type="entry name" value="GLUTATHIONE S-TRANSFERASE 3, MITOCHONDRIAL"/>
    <property type="match status" value="1"/>
</dbReference>
<feature type="transmembrane region" description="Helical" evidence="23">
    <location>
        <begin position="124"/>
        <end position="144"/>
    </location>
</feature>
<evidence type="ECO:0000256" key="16">
    <source>
        <dbReference type="ARBA" id="ARBA00039056"/>
    </source>
</evidence>
<comment type="similarity">
    <text evidence="2">Belongs to the MAPEG family.</text>
</comment>
<evidence type="ECO:0000256" key="15">
    <source>
        <dbReference type="ARBA" id="ARBA00037916"/>
    </source>
</evidence>
<dbReference type="GO" id="GO:0005741">
    <property type="term" value="C:mitochondrial outer membrane"/>
    <property type="evidence" value="ECO:0007669"/>
    <property type="project" value="UniProtKB-SubCell"/>
</dbReference>
<evidence type="ECO:0000256" key="6">
    <source>
        <dbReference type="ARBA" id="ARBA00022989"/>
    </source>
</evidence>
<dbReference type="GO" id="GO:0006691">
    <property type="term" value="P:leukotriene metabolic process"/>
    <property type="evidence" value="ECO:0007669"/>
    <property type="project" value="UniProtKB-ARBA"/>
</dbReference>
<evidence type="ECO:0000313" key="25">
    <source>
        <dbReference type="Proteomes" id="UP000594262"/>
    </source>
</evidence>
<protein>
    <recommendedName>
        <fullName evidence="20">Glutathione S-transferase 3, mitochondrial</fullName>
        <ecNumber evidence="16">4.4.1.20</ecNumber>
    </recommendedName>
    <alternativeName>
        <fullName evidence="21">Glutathione peroxidase MGST3</fullName>
    </alternativeName>
    <alternativeName>
        <fullName evidence="22">LTC4 synthase MGST3</fullName>
    </alternativeName>
</protein>
<dbReference type="SUPFAM" id="SSF161084">
    <property type="entry name" value="MAPEG domain-like"/>
    <property type="match status" value="1"/>
</dbReference>
<evidence type="ECO:0000256" key="3">
    <source>
        <dbReference type="ARBA" id="ARBA00022679"/>
    </source>
</evidence>
<dbReference type="Pfam" id="PF01124">
    <property type="entry name" value="MAPEG"/>
    <property type="match status" value="1"/>
</dbReference>
<name>A0A7M5XB40_9CNID</name>
<dbReference type="FunFam" id="1.20.120.550:FF:000004">
    <property type="entry name" value="Microsomal glutathione S-transferase 3"/>
    <property type="match status" value="1"/>
</dbReference>
<evidence type="ECO:0000256" key="14">
    <source>
        <dbReference type="ARBA" id="ARBA00037884"/>
    </source>
</evidence>
<evidence type="ECO:0000256" key="8">
    <source>
        <dbReference type="ARBA" id="ARBA00023098"/>
    </source>
</evidence>
<keyword evidence="9" id="KW-0496">Mitochondrion</keyword>
<comment type="catalytic activity">
    <reaction evidence="19">
        <text>15-deoxy-Delta(12,14)-prostaglandin J2 + glutathione = 15-deoxy-Delta(12,14)-prostaglandin J2-S-(R)-glutathione</text>
        <dbReference type="Rhea" id="RHEA:75963"/>
        <dbReference type="ChEBI" id="CHEBI:57925"/>
        <dbReference type="ChEBI" id="CHEBI:85236"/>
        <dbReference type="ChEBI" id="CHEBI:194498"/>
    </reaction>
    <physiologicalReaction direction="left-to-right" evidence="19">
        <dbReference type="Rhea" id="RHEA:75964"/>
    </physiologicalReaction>
</comment>
<evidence type="ECO:0000256" key="5">
    <source>
        <dbReference type="ARBA" id="ARBA00022787"/>
    </source>
</evidence>
<dbReference type="RefSeq" id="XP_066915022.1">
    <property type="nucleotide sequence ID" value="XM_067058921.1"/>
</dbReference>
<dbReference type="GO" id="GO:0004602">
    <property type="term" value="F:glutathione peroxidase activity"/>
    <property type="evidence" value="ECO:0007669"/>
    <property type="project" value="TreeGrafter"/>
</dbReference>
<evidence type="ECO:0000256" key="1">
    <source>
        <dbReference type="ARBA" id="ARBA00004374"/>
    </source>
</evidence>
<dbReference type="GeneID" id="136802208"/>
<evidence type="ECO:0000256" key="17">
    <source>
        <dbReference type="ARBA" id="ARBA00043664"/>
    </source>
</evidence>
<dbReference type="InterPro" id="IPR001129">
    <property type="entry name" value="Membr-assoc_MAPEG"/>
</dbReference>
<keyword evidence="13" id="KW-0449">Lipoprotein</keyword>
<reference evidence="24" key="1">
    <citation type="submission" date="2021-01" db="UniProtKB">
        <authorList>
            <consortium name="EnsemblMetazoa"/>
        </authorList>
    </citation>
    <scope>IDENTIFICATION</scope>
</reference>
<dbReference type="PANTHER" id="PTHR10250">
    <property type="entry name" value="MICROSOMAL GLUTATHIONE S-TRANSFERASE"/>
    <property type="match status" value="1"/>
</dbReference>
<dbReference type="GO" id="GO:0004464">
    <property type="term" value="F:leukotriene-C4 synthase activity"/>
    <property type="evidence" value="ECO:0007669"/>
    <property type="project" value="UniProtKB-EC"/>
</dbReference>
<comment type="pathway">
    <text evidence="14">Lipid metabolism; leukotriene C4 biosynthesis.</text>
</comment>
<evidence type="ECO:0000256" key="2">
    <source>
        <dbReference type="ARBA" id="ARBA00010459"/>
    </source>
</evidence>
<dbReference type="GO" id="GO:0005635">
    <property type="term" value="C:nuclear envelope"/>
    <property type="evidence" value="ECO:0007669"/>
    <property type="project" value="TreeGrafter"/>
</dbReference>
<comment type="pathway">
    <text evidence="15">Lipid metabolism; arachidonate metabolism.</text>
</comment>
<keyword evidence="10 23" id="KW-0472">Membrane</keyword>
<keyword evidence="5" id="KW-1000">Mitochondrion outer membrane</keyword>
<keyword evidence="3" id="KW-0808">Transferase</keyword>
<organism evidence="24 25">
    <name type="scientific">Clytia hemisphaerica</name>
    <dbReference type="NCBI Taxonomy" id="252671"/>
    <lineage>
        <taxon>Eukaryota</taxon>
        <taxon>Metazoa</taxon>
        <taxon>Cnidaria</taxon>
        <taxon>Hydrozoa</taxon>
        <taxon>Hydroidolina</taxon>
        <taxon>Leptothecata</taxon>
        <taxon>Obeliida</taxon>
        <taxon>Clytiidae</taxon>
        <taxon>Clytia</taxon>
    </lineage>
</organism>
<evidence type="ECO:0000256" key="11">
    <source>
        <dbReference type="ARBA" id="ARBA00023139"/>
    </source>
</evidence>
<keyword evidence="25" id="KW-1185">Reference proteome</keyword>
<dbReference type="OrthoDB" id="156886at2759"/>
<keyword evidence="11" id="KW-0564">Palmitate</keyword>
<evidence type="ECO:0000256" key="20">
    <source>
        <dbReference type="ARBA" id="ARBA00069748"/>
    </source>
</evidence>
<keyword evidence="7" id="KW-0560">Oxidoreductase</keyword>
<evidence type="ECO:0000256" key="18">
    <source>
        <dbReference type="ARBA" id="ARBA00049298"/>
    </source>
</evidence>
<dbReference type="AlphaFoldDB" id="A0A7M5XB40"/>
<comment type="catalytic activity">
    <reaction evidence="17">
        <text>(5S)-hydroperoxy-(6E,8Z,11Z,14Z)-eicosatetraenoate + 2 glutathione = (5S)-hydroxy-(6E,8Z,11Z,14Z)-eicosatetraenoate + glutathione disulfide + H2O</text>
        <dbReference type="Rhea" id="RHEA:48620"/>
        <dbReference type="ChEBI" id="CHEBI:15377"/>
        <dbReference type="ChEBI" id="CHEBI:57450"/>
        <dbReference type="ChEBI" id="CHEBI:57925"/>
        <dbReference type="ChEBI" id="CHEBI:58297"/>
        <dbReference type="ChEBI" id="CHEBI:90632"/>
    </reaction>
    <physiologicalReaction direction="left-to-right" evidence="17">
        <dbReference type="Rhea" id="RHEA:48621"/>
    </physiologicalReaction>
</comment>
<accession>A0A7M5XB40</accession>
<evidence type="ECO:0000313" key="24">
    <source>
        <dbReference type="EnsemblMetazoa" id="CLYHEMP020029.1"/>
    </source>
</evidence>
<evidence type="ECO:0000256" key="12">
    <source>
        <dbReference type="ARBA" id="ARBA00023239"/>
    </source>
</evidence>
<sequence>MSDNVFTIQVPKEYGYVVLTAFSSIIVLMYKGIRVGLARKKYNVPYPLMYSSDNEKEGKIFNCIQRAHQNTLEVYAPTMMVMLLGGIKHPMLCAGSGAVWLFSRLVYAHGYYTGDPAKRSRGAFGYLGLFTMYGCTISLGLSMLGMI</sequence>
<evidence type="ECO:0000256" key="23">
    <source>
        <dbReference type="SAM" id="Phobius"/>
    </source>
</evidence>
<evidence type="ECO:0000256" key="7">
    <source>
        <dbReference type="ARBA" id="ARBA00023002"/>
    </source>
</evidence>
<evidence type="ECO:0000256" key="21">
    <source>
        <dbReference type="ARBA" id="ARBA00075145"/>
    </source>
</evidence>
<keyword evidence="4 23" id="KW-0812">Transmembrane</keyword>
<dbReference type="Gene3D" id="1.20.120.550">
    <property type="entry name" value="Membrane associated eicosanoid/glutathione metabolism-like domain"/>
    <property type="match status" value="1"/>
</dbReference>